<keyword evidence="3" id="KW-1185">Reference proteome</keyword>
<dbReference type="Pfam" id="PF06013">
    <property type="entry name" value="WXG100"/>
    <property type="match status" value="1"/>
</dbReference>
<organism evidence="2 3">
    <name type="scientific">Actinomadura rubteroloni</name>
    <dbReference type="NCBI Taxonomy" id="1926885"/>
    <lineage>
        <taxon>Bacteria</taxon>
        <taxon>Bacillati</taxon>
        <taxon>Actinomycetota</taxon>
        <taxon>Actinomycetes</taxon>
        <taxon>Streptosporangiales</taxon>
        <taxon>Thermomonosporaceae</taxon>
        <taxon>Actinomadura</taxon>
    </lineage>
</organism>
<sequence>MSYSSMDFGAMQQAYAAFQQKYNQMQSELDDLEKSVENKLGQWEDDAKSAYFDAKRQWEASAADIGRIMQQLGAVINSSSETGQHTVKSNVNLISG</sequence>
<reference evidence="2 3" key="1">
    <citation type="journal article" date="2017" name="Chemistry">
        <title>Isolation, Biosynthesis and Chemical Modifications of Rubterolones A-F: Rare Tropolone Alkaloids from Actinomadura sp. 5-2.</title>
        <authorList>
            <person name="Guo H."/>
            <person name="Benndorf R."/>
            <person name="Leichnitz D."/>
            <person name="Klassen J.L."/>
            <person name="Vollmers J."/>
            <person name="Gorls H."/>
            <person name="Steinacker M."/>
            <person name="Weigel C."/>
            <person name="Dahse H.M."/>
            <person name="Kaster A.K."/>
            <person name="de Beer Z.W."/>
            <person name="Poulsen M."/>
            <person name="Beemelmanns C."/>
        </authorList>
    </citation>
    <scope>NUCLEOTIDE SEQUENCE [LARGE SCALE GENOMIC DNA]</scope>
    <source>
        <strain evidence="2 3">5-2</strain>
    </source>
</reference>
<name>A0A2P4UP50_9ACTN</name>
<dbReference type="Gene3D" id="1.10.287.1060">
    <property type="entry name" value="ESAT-6-like"/>
    <property type="match status" value="1"/>
</dbReference>
<dbReference type="RefSeq" id="WP_103561739.1">
    <property type="nucleotide sequence ID" value="NZ_MTBP01000001.1"/>
</dbReference>
<dbReference type="Proteomes" id="UP000242367">
    <property type="component" value="Unassembled WGS sequence"/>
</dbReference>
<dbReference type="SUPFAM" id="SSF140453">
    <property type="entry name" value="EsxAB dimer-like"/>
    <property type="match status" value="1"/>
</dbReference>
<feature type="coiled-coil region" evidence="1">
    <location>
        <begin position="15"/>
        <end position="42"/>
    </location>
</feature>
<dbReference type="AlphaFoldDB" id="A0A2P4UP50"/>
<dbReference type="EMBL" id="MTBP01000001">
    <property type="protein sequence ID" value="POM26827.1"/>
    <property type="molecule type" value="Genomic_DNA"/>
</dbReference>
<evidence type="ECO:0000256" key="1">
    <source>
        <dbReference type="SAM" id="Coils"/>
    </source>
</evidence>
<accession>A0A2P4UP50</accession>
<proteinExistence type="predicted"/>
<gene>
    <name evidence="2" type="ORF">BTM25_12350</name>
</gene>
<keyword evidence="1" id="KW-0175">Coiled coil</keyword>
<dbReference type="InterPro" id="IPR010310">
    <property type="entry name" value="T7SS_ESAT-6-like"/>
</dbReference>
<protein>
    <submittedName>
        <fullName evidence="2">PF06013 domain protein</fullName>
    </submittedName>
</protein>
<evidence type="ECO:0000313" key="2">
    <source>
        <dbReference type="EMBL" id="POM26827.1"/>
    </source>
</evidence>
<comment type="caution">
    <text evidence="2">The sequence shown here is derived from an EMBL/GenBank/DDBJ whole genome shotgun (WGS) entry which is preliminary data.</text>
</comment>
<evidence type="ECO:0000313" key="3">
    <source>
        <dbReference type="Proteomes" id="UP000242367"/>
    </source>
</evidence>
<dbReference type="InterPro" id="IPR036689">
    <property type="entry name" value="ESAT-6-like_sf"/>
</dbReference>